<protein>
    <recommendedName>
        <fullName evidence="1">2EXR domain-containing protein</fullName>
    </recommendedName>
</protein>
<dbReference type="Proteomes" id="UP001172102">
    <property type="component" value="Unassembled WGS sequence"/>
</dbReference>
<evidence type="ECO:0000259" key="1">
    <source>
        <dbReference type="Pfam" id="PF20150"/>
    </source>
</evidence>
<organism evidence="2 3">
    <name type="scientific">Lasiosphaeris hirsuta</name>
    <dbReference type="NCBI Taxonomy" id="260670"/>
    <lineage>
        <taxon>Eukaryota</taxon>
        <taxon>Fungi</taxon>
        <taxon>Dikarya</taxon>
        <taxon>Ascomycota</taxon>
        <taxon>Pezizomycotina</taxon>
        <taxon>Sordariomycetes</taxon>
        <taxon>Sordariomycetidae</taxon>
        <taxon>Sordariales</taxon>
        <taxon>Lasiosphaeriaceae</taxon>
        <taxon>Lasiosphaeris</taxon>
    </lineage>
</organism>
<dbReference type="InterPro" id="IPR045518">
    <property type="entry name" value="2EXR"/>
</dbReference>
<dbReference type="PANTHER" id="PTHR35910:SF6">
    <property type="entry name" value="2EXR DOMAIN-CONTAINING PROTEIN"/>
    <property type="match status" value="1"/>
</dbReference>
<dbReference type="PANTHER" id="PTHR35910">
    <property type="entry name" value="2EXR DOMAIN-CONTAINING PROTEIN"/>
    <property type="match status" value="1"/>
</dbReference>
<comment type="caution">
    <text evidence="2">The sequence shown here is derived from an EMBL/GenBank/DDBJ whole genome shotgun (WGS) entry which is preliminary data.</text>
</comment>
<name>A0AA40DIJ1_9PEZI</name>
<feature type="domain" description="2EXR" evidence="1">
    <location>
        <begin position="18"/>
        <end position="104"/>
    </location>
</feature>
<keyword evidence="3" id="KW-1185">Reference proteome</keyword>
<accession>A0AA40DIJ1</accession>
<gene>
    <name evidence="2" type="ORF">B0H67DRAFT_649256</name>
</gene>
<dbReference type="Pfam" id="PF20150">
    <property type="entry name" value="2EXR"/>
    <property type="match status" value="1"/>
</dbReference>
<dbReference type="AlphaFoldDB" id="A0AA40DIJ1"/>
<evidence type="ECO:0000313" key="3">
    <source>
        <dbReference type="Proteomes" id="UP001172102"/>
    </source>
</evidence>
<proteinExistence type="predicted"/>
<dbReference type="EMBL" id="JAUKUA010000007">
    <property type="protein sequence ID" value="KAK0704854.1"/>
    <property type="molecule type" value="Genomic_DNA"/>
</dbReference>
<sequence>MESSTSSATVEPPKLETFELFPNLPNELKRMIWRTAASVPRIIVLDREPKELVSYPVEGQPEANDDPTISYTKPGQDFTRLCPLLHVNHSSRDAVRTIYFTVFQLLDETHLKKCWRSEYVPKLYRVYDIAEHDVVVCSNSFYSRCEAGPLISEKEKGYEQGKDKFHPPTVRLIQRRRPGVIVSPSQTPRNFINIRWLRFDPDIQSMQYIQTLQQYRARSGNPRKLNDQVDPWEHTPCIKHVCTACNGILSENYNVGQHPEFRRVLAEAVAQGVVPGTPLVNGNPLRHALIARFCLEALQASALANPANHDCVARVYLGRRPAALPRVPNFSLRDYSFCLDQLLEFGLLVEALVLVHWAARVGGYDVEFVLGGQRVGGARYAVLDDGGFGGTELRDVGVLCNVEVGVEAQGRTSENDAEAVVDPRGQATQLWVLDYNLCSRWNEETVVEHSAKVIDQLVVAFRSANWRVSSSPMRPKGP</sequence>
<reference evidence="2" key="1">
    <citation type="submission" date="2023-06" db="EMBL/GenBank/DDBJ databases">
        <title>Genome-scale phylogeny and comparative genomics of the fungal order Sordariales.</title>
        <authorList>
            <consortium name="Lawrence Berkeley National Laboratory"/>
            <person name="Hensen N."/>
            <person name="Bonometti L."/>
            <person name="Westerberg I."/>
            <person name="Brannstrom I.O."/>
            <person name="Guillou S."/>
            <person name="Cros-Aarteil S."/>
            <person name="Calhoun S."/>
            <person name="Haridas S."/>
            <person name="Kuo A."/>
            <person name="Mondo S."/>
            <person name="Pangilinan J."/>
            <person name="Riley R."/>
            <person name="Labutti K."/>
            <person name="Andreopoulos B."/>
            <person name="Lipzen A."/>
            <person name="Chen C."/>
            <person name="Yanf M."/>
            <person name="Daum C."/>
            <person name="Ng V."/>
            <person name="Clum A."/>
            <person name="Steindorff A."/>
            <person name="Ohm R."/>
            <person name="Martin F."/>
            <person name="Silar P."/>
            <person name="Natvig D."/>
            <person name="Lalanne C."/>
            <person name="Gautier V."/>
            <person name="Ament-Velasquez S.L."/>
            <person name="Kruys A."/>
            <person name="Hutchinson M.I."/>
            <person name="Powell A.J."/>
            <person name="Barry K."/>
            <person name="Miller A.N."/>
            <person name="Grigoriev I.V."/>
            <person name="Debuchy R."/>
            <person name="Gladieux P."/>
            <person name="Thoren M.H."/>
            <person name="Johannesson H."/>
        </authorList>
    </citation>
    <scope>NUCLEOTIDE SEQUENCE</scope>
    <source>
        <strain evidence="2">SMH4607-1</strain>
    </source>
</reference>
<evidence type="ECO:0000313" key="2">
    <source>
        <dbReference type="EMBL" id="KAK0704854.1"/>
    </source>
</evidence>